<evidence type="ECO:0000256" key="1">
    <source>
        <dbReference type="SAM" id="Phobius"/>
    </source>
</evidence>
<reference evidence="2" key="2">
    <citation type="journal article" date="2020" name="BMC">
        <title>Leishmania infection induces a limited differential gene expression in the sand fly midgut.</title>
        <authorList>
            <person name="Coutinho-Abreu I.V."/>
            <person name="Serafim T.D."/>
            <person name="Meneses C."/>
            <person name="Kamhawi S."/>
            <person name="Oliveira F."/>
            <person name="Valenzuela J.G."/>
        </authorList>
    </citation>
    <scope>NUCLEOTIDE SEQUENCE</scope>
    <source>
        <strain evidence="2">Jacobina</strain>
        <tissue evidence="2">Midgut</tissue>
    </source>
</reference>
<name>A0A1B0GLL0_LUTLO</name>
<dbReference type="InterPro" id="IPR023393">
    <property type="entry name" value="START-like_dom_sf"/>
</dbReference>
<keyword evidence="1" id="KW-0812">Transmembrane</keyword>
<sequence length="191" mass="21909">MIHITRANKRKLVLYGIILLIAYAIFSSGYSSHRSETTIANAKPEDVWEFVADFSKMKLLNPTILDFYITSDTGNADHWKYSVAYKEKLAYWPHWQNHGEAQISVKKLPQSKGGHLSVDSTHRTCFLYGLYCLRAEGSFSFSPNPTGGTHVVETVHFQCPPFLGRFCRAEVQFQRNAIMNNLSYQFNRHLL</sequence>
<keyword evidence="1" id="KW-0472">Membrane</keyword>
<reference evidence="4" key="1">
    <citation type="submission" date="2012-05" db="EMBL/GenBank/DDBJ databases">
        <title>Whole Genome Assembly of Lutzomyia longipalpis.</title>
        <authorList>
            <person name="Richards S."/>
            <person name="Qu C."/>
            <person name="Dillon R."/>
            <person name="Worley K."/>
            <person name="Scherer S."/>
            <person name="Batterton M."/>
            <person name="Taylor A."/>
            <person name="Hawes A."/>
            <person name="Hernandez B."/>
            <person name="Kovar C."/>
            <person name="Mandapat C."/>
            <person name="Pham C."/>
            <person name="Qu C."/>
            <person name="Jing C."/>
            <person name="Bess C."/>
            <person name="Bandaranaike D."/>
            <person name="Ngo D."/>
            <person name="Ongeri F."/>
            <person name="Arias F."/>
            <person name="Lara F."/>
            <person name="Weissenberger G."/>
            <person name="Kamau G."/>
            <person name="Han H."/>
            <person name="Shen H."/>
            <person name="Dinh H."/>
            <person name="Khalil I."/>
            <person name="Jones J."/>
            <person name="Shafer J."/>
            <person name="Jayaseelan J."/>
            <person name="Quiroz J."/>
            <person name="Blankenburg K."/>
            <person name="Nguyen L."/>
            <person name="Jackson L."/>
            <person name="Francisco L."/>
            <person name="Tang L.-Y."/>
            <person name="Pu L.-L."/>
            <person name="Perales L."/>
            <person name="Lorensuhewa L."/>
            <person name="Munidasa M."/>
            <person name="Coyle M."/>
            <person name="Taylor M."/>
            <person name="Puazo M."/>
            <person name="Firestine M."/>
            <person name="Scheel M."/>
            <person name="Javaid M."/>
            <person name="Wang M."/>
            <person name="Li M."/>
            <person name="Tabassum N."/>
            <person name="Saada N."/>
            <person name="Osuji N."/>
            <person name="Aqrawi P."/>
            <person name="Fu Q."/>
            <person name="Thornton R."/>
            <person name="Raj R."/>
            <person name="Goodspeed R."/>
            <person name="Mata R."/>
            <person name="Najjar R."/>
            <person name="Gubbala S."/>
            <person name="Lee S."/>
            <person name="Denson S."/>
            <person name="Patil S."/>
            <person name="Macmil S."/>
            <person name="Qi S."/>
            <person name="Matskevitch T."/>
            <person name="Palculict T."/>
            <person name="Mathew T."/>
            <person name="Vee V."/>
            <person name="Velamala V."/>
            <person name="Korchina V."/>
            <person name="Cai W."/>
            <person name="Liu W."/>
            <person name="Dai W."/>
            <person name="Zou X."/>
            <person name="Zhu Y."/>
            <person name="Zhang Y."/>
            <person name="Wu Y.-Q."/>
            <person name="Xin Y."/>
            <person name="Nazarath L."/>
            <person name="Kovar C."/>
            <person name="Han Y."/>
            <person name="Muzny D."/>
            <person name="Gibbs R."/>
        </authorList>
    </citation>
    <scope>NUCLEOTIDE SEQUENCE [LARGE SCALE GENOMIC DNA]</scope>
    <source>
        <strain evidence="4">Jacobina</strain>
    </source>
</reference>
<keyword evidence="4" id="KW-1185">Reference proteome</keyword>
<dbReference type="InterPro" id="IPR019587">
    <property type="entry name" value="Polyketide_cyclase/dehydratase"/>
</dbReference>
<dbReference type="VEuPathDB" id="VectorBase:LLONM1_001397"/>
<dbReference type="VEuPathDB" id="VectorBase:LLOJ010104"/>
<organism evidence="3 4">
    <name type="scientific">Lutzomyia longipalpis</name>
    <name type="common">Sand fly</name>
    <dbReference type="NCBI Taxonomy" id="7200"/>
    <lineage>
        <taxon>Eukaryota</taxon>
        <taxon>Metazoa</taxon>
        <taxon>Ecdysozoa</taxon>
        <taxon>Arthropoda</taxon>
        <taxon>Hexapoda</taxon>
        <taxon>Insecta</taxon>
        <taxon>Pterygota</taxon>
        <taxon>Neoptera</taxon>
        <taxon>Endopterygota</taxon>
        <taxon>Diptera</taxon>
        <taxon>Nematocera</taxon>
        <taxon>Psychodoidea</taxon>
        <taxon>Psychodidae</taxon>
        <taxon>Lutzomyia</taxon>
        <taxon>Lutzomyia</taxon>
    </lineage>
</organism>
<dbReference type="EnsemblMetazoa" id="LLOJ010104-RA">
    <property type="protein sequence ID" value="LLOJ010104-PA"/>
    <property type="gene ID" value="LLOJ010104"/>
</dbReference>
<evidence type="ECO:0000313" key="4">
    <source>
        <dbReference type="Proteomes" id="UP000092461"/>
    </source>
</evidence>
<evidence type="ECO:0000313" key="2">
    <source>
        <dbReference type="EMBL" id="MBC1170661.1"/>
    </source>
</evidence>
<protein>
    <submittedName>
        <fullName evidence="2">Putative conserved secreted protein corethrella appendiculata</fullName>
    </submittedName>
</protein>
<dbReference type="EMBL" id="GITU01001958">
    <property type="protein sequence ID" value="MBC1170661.1"/>
    <property type="molecule type" value="Transcribed_RNA"/>
</dbReference>
<dbReference type="SUPFAM" id="SSF55961">
    <property type="entry name" value="Bet v1-like"/>
    <property type="match status" value="1"/>
</dbReference>
<dbReference type="EMBL" id="AJWK01035650">
    <property type="status" value="NOT_ANNOTATED_CDS"/>
    <property type="molecule type" value="Genomic_DNA"/>
</dbReference>
<feature type="transmembrane region" description="Helical" evidence="1">
    <location>
        <begin position="12"/>
        <end position="30"/>
    </location>
</feature>
<accession>A0A1B0GLL0</accession>
<proteinExistence type="predicted"/>
<dbReference type="Proteomes" id="UP000092461">
    <property type="component" value="Unassembled WGS sequence"/>
</dbReference>
<evidence type="ECO:0000313" key="3">
    <source>
        <dbReference type="EnsemblMetazoa" id="LLOJ010104-PA"/>
    </source>
</evidence>
<dbReference type="Gene3D" id="3.30.530.20">
    <property type="match status" value="1"/>
</dbReference>
<reference evidence="3" key="3">
    <citation type="submission" date="2020-05" db="UniProtKB">
        <authorList>
            <consortium name="EnsemblMetazoa"/>
        </authorList>
    </citation>
    <scope>IDENTIFICATION</scope>
    <source>
        <strain evidence="3">Jacobina</strain>
    </source>
</reference>
<dbReference type="AlphaFoldDB" id="A0A1B0GLL0"/>
<keyword evidence="1" id="KW-1133">Transmembrane helix</keyword>
<dbReference type="Pfam" id="PF10604">
    <property type="entry name" value="Polyketide_cyc2"/>
    <property type="match status" value="1"/>
</dbReference>
<dbReference type="CDD" id="cd07812">
    <property type="entry name" value="SRPBCC"/>
    <property type="match status" value="1"/>
</dbReference>